<gene>
    <name evidence="3" type="ORF">SAMN05444342_3278</name>
    <name evidence="2" type="ORF">ZOD2009_03822</name>
</gene>
<evidence type="ECO:0000313" key="5">
    <source>
        <dbReference type="Proteomes" id="UP000184203"/>
    </source>
</evidence>
<dbReference type="PATRIC" id="fig|797209.4.peg.752"/>
<accession>E7QPQ6</accession>
<evidence type="ECO:0000313" key="4">
    <source>
        <dbReference type="Proteomes" id="UP000003751"/>
    </source>
</evidence>
<dbReference type="InterPro" id="IPR036249">
    <property type="entry name" value="Thioredoxin-like_sf"/>
</dbReference>
<dbReference type="AlphaFoldDB" id="E7QPQ6"/>
<evidence type="ECO:0000259" key="1">
    <source>
        <dbReference type="PROSITE" id="PS51352"/>
    </source>
</evidence>
<dbReference type="PROSITE" id="PS51352">
    <property type="entry name" value="THIOREDOXIN_2"/>
    <property type="match status" value="1"/>
</dbReference>
<evidence type="ECO:0000313" key="3">
    <source>
        <dbReference type="EMBL" id="SHL21031.1"/>
    </source>
</evidence>
<dbReference type="STRING" id="797209.GCA_000376445_03685"/>
<dbReference type="OrthoDB" id="267941at2157"/>
<dbReference type="GO" id="GO:0005737">
    <property type="term" value="C:cytoplasm"/>
    <property type="evidence" value="ECO:0007669"/>
    <property type="project" value="TreeGrafter"/>
</dbReference>
<dbReference type="GO" id="GO:0015035">
    <property type="term" value="F:protein-disulfide reductase activity"/>
    <property type="evidence" value="ECO:0007669"/>
    <property type="project" value="TreeGrafter"/>
</dbReference>
<dbReference type="RefSeq" id="WP_007977188.1">
    <property type="nucleotide sequence ID" value="NZ_AEMG01000003.1"/>
</dbReference>
<reference evidence="2 4" key="1">
    <citation type="journal article" date="2014" name="ISME J.">
        <title>Trehalose/2-sulfotrehalose biosynthesis and glycine-betaine uptake are widely spread mechanisms for osmoadaptation in the Halobacteriales.</title>
        <authorList>
            <person name="Youssef N.H."/>
            <person name="Savage-Ashlock K.N."/>
            <person name="McCully A.L."/>
            <person name="Luedtke B."/>
            <person name="Shaw E.I."/>
            <person name="Hoff W.D."/>
            <person name="Elshahed M.S."/>
        </authorList>
    </citation>
    <scope>NUCLEOTIDE SEQUENCE [LARGE SCALE GENOMIC DNA]</scope>
    <source>
        <strain evidence="2 4">DX253</strain>
    </source>
</reference>
<dbReference type="EMBL" id="FRAN01000005">
    <property type="protein sequence ID" value="SHL21031.1"/>
    <property type="molecule type" value="Genomic_DNA"/>
</dbReference>
<dbReference type="PANTHER" id="PTHR45663">
    <property type="entry name" value="GEO12009P1"/>
    <property type="match status" value="1"/>
</dbReference>
<sequence>MNDVSEDDTKPLRVEDADELDRCIEKHDRLLVDCYTNGCALCQAIEPVVGNVARATDVAVAMVNLGEDLSLVERYDIRSVPTLLLFEDGELVDRMADGFRGTEAVVEFVETSSGA</sequence>
<dbReference type="Proteomes" id="UP000003751">
    <property type="component" value="Unassembled WGS sequence"/>
</dbReference>
<dbReference type="InterPro" id="IPR013766">
    <property type="entry name" value="Thioredoxin_domain"/>
</dbReference>
<dbReference type="eggNOG" id="arCOG01972">
    <property type="taxonomic scope" value="Archaea"/>
</dbReference>
<dbReference type="Pfam" id="PF00085">
    <property type="entry name" value="Thioredoxin"/>
    <property type="match status" value="1"/>
</dbReference>
<evidence type="ECO:0000313" key="2">
    <source>
        <dbReference type="EMBL" id="EFW93509.1"/>
    </source>
</evidence>
<dbReference type="SUPFAM" id="SSF52833">
    <property type="entry name" value="Thioredoxin-like"/>
    <property type="match status" value="1"/>
</dbReference>
<organism evidence="2 4">
    <name type="scientific">Haladaptatus paucihalophilus DX253</name>
    <dbReference type="NCBI Taxonomy" id="797209"/>
    <lineage>
        <taxon>Archaea</taxon>
        <taxon>Methanobacteriati</taxon>
        <taxon>Methanobacteriota</taxon>
        <taxon>Stenosarchaea group</taxon>
        <taxon>Halobacteria</taxon>
        <taxon>Halobacteriales</taxon>
        <taxon>Haladaptataceae</taxon>
        <taxon>Haladaptatus</taxon>
    </lineage>
</organism>
<reference evidence="5" key="3">
    <citation type="submission" date="2016-11" db="EMBL/GenBank/DDBJ databases">
        <authorList>
            <person name="Varghese N."/>
            <person name="Submissions S."/>
        </authorList>
    </citation>
    <scope>NUCLEOTIDE SEQUENCE [LARGE SCALE GENOMIC DNA]</scope>
    <source>
        <strain evidence="5">DX253</strain>
    </source>
</reference>
<name>E7QPQ6_HALPU</name>
<dbReference type="Gene3D" id="3.40.30.10">
    <property type="entry name" value="Glutaredoxin"/>
    <property type="match status" value="1"/>
</dbReference>
<protein>
    <submittedName>
        <fullName evidence="2">Thioredoxin</fullName>
    </submittedName>
</protein>
<reference evidence="3" key="2">
    <citation type="submission" date="2016-11" db="EMBL/GenBank/DDBJ databases">
        <authorList>
            <person name="Jaros S."/>
            <person name="Januszkiewicz K."/>
            <person name="Wedrychowicz H."/>
        </authorList>
    </citation>
    <scope>NUCLEOTIDE SEQUENCE [LARGE SCALE GENOMIC DNA]</scope>
    <source>
        <strain evidence="3">DX253</strain>
    </source>
</reference>
<dbReference type="EMBL" id="AEMG01000003">
    <property type="protein sequence ID" value="EFW93509.1"/>
    <property type="molecule type" value="Genomic_DNA"/>
</dbReference>
<dbReference type="PANTHER" id="PTHR45663:SF11">
    <property type="entry name" value="GEO12009P1"/>
    <property type="match status" value="1"/>
</dbReference>
<proteinExistence type="predicted"/>
<keyword evidence="5" id="KW-1185">Reference proteome</keyword>
<feature type="domain" description="Thioredoxin" evidence="1">
    <location>
        <begin position="1"/>
        <end position="114"/>
    </location>
</feature>
<dbReference type="Proteomes" id="UP000184203">
    <property type="component" value="Unassembled WGS sequence"/>
</dbReference>
<dbReference type="CDD" id="cd02947">
    <property type="entry name" value="TRX_family"/>
    <property type="match status" value="1"/>
</dbReference>